<reference evidence="1 2" key="1">
    <citation type="submission" date="2014-05" db="EMBL/GenBank/DDBJ databases">
        <authorList>
            <person name="Rizzardi K."/>
            <person name="Winiecka-Krusnell J."/>
            <person name="Ramliden M."/>
            <person name="Alm E."/>
            <person name="Andersson S."/>
            <person name="Byfors S."/>
        </authorList>
    </citation>
    <scope>NUCLEOTIDE SEQUENCE [LARGE SCALE GENOMIC DNA]</scope>
    <source>
        <strain evidence="1 2">LEGN</strain>
    </source>
</reference>
<accession>A0A0A2T7S4</accession>
<proteinExistence type="predicted"/>
<dbReference type="AlphaFoldDB" id="A0A0A2T7S4"/>
<protein>
    <submittedName>
        <fullName evidence="1">Uncharacterized protein</fullName>
    </submittedName>
</protein>
<dbReference type="Proteomes" id="UP000054422">
    <property type="component" value="Unassembled WGS sequence"/>
</dbReference>
<comment type="caution">
    <text evidence="1">The sequence shown here is derived from an EMBL/GenBank/DDBJ whole genome shotgun (WGS) entry which is preliminary data.</text>
</comment>
<dbReference type="RefSeq" id="WP_052117589.1">
    <property type="nucleotide sequence ID" value="NZ_JNCF01000017.1"/>
</dbReference>
<dbReference type="OrthoDB" id="1492847at2"/>
<gene>
    <name evidence="1" type="ORF">EP47_09570</name>
</gene>
<organism evidence="1 2">
    <name type="scientific">Legionella norrlandica</name>
    <dbReference type="NCBI Taxonomy" id="1498499"/>
    <lineage>
        <taxon>Bacteria</taxon>
        <taxon>Pseudomonadati</taxon>
        <taxon>Pseudomonadota</taxon>
        <taxon>Gammaproteobacteria</taxon>
        <taxon>Legionellales</taxon>
        <taxon>Legionellaceae</taxon>
        <taxon>Legionella</taxon>
    </lineage>
</organism>
<evidence type="ECO:0000313" key="1">
    <source>
        <dbReference type="EMBL" id="KGP63448.1"/>
    </source>
</evidence>
<dbReference type="EMBL" id="JNCF01000017">
    <property type="protein sequence ID" value="KGP63448.1"/>
    <property type="molecule type" value="Genomic_DNA"/>
</dbReference>
<keyword evidence="2" id="KW-1185">Reference proteome</keyword>
<sequence>MHGKKDIIKLHAKDKKQIVSYLAEGRRKEAIKLFTELSLKKTDLTPGHKIKLVELNQENRLGILKQVMIHTLENLFKKKPDEFFKTTYHYDWWAFPMHVPLEWNWPKRNYDASINLREAQTLLEDDEFVSAYLECITLYLEALKKHGWNDYPVRYARMIHSLSLFIKAASTVDQKGVIKEKTIYQRLSQKGEEIIDFAHTNLAEKYSDYSLFTKGMETLAQEIKKFKEFAEEQPRESNPLSYA</sequence>
<name>A0A0A2T7S4_9GAMM</name>
<evidence type="ECO:0000313" key="2">
    <source>
        <dbReference type="Proteomes" id="UP000054422"/>
    </source>
</evidence>